<dbReference type="OrthoDB" id="4297532at2"/>
<reference evidence="1 2" key="1">
    <citation type="submission" date="2015-10" db="EMBL/GenBank/DDBJ databases">
        <title>Draft genome sequence of Streptomyces yokosukanensis DSM 40224, type strain for the species Streptomyces yokosukanensis.</title>
        <authorList>
            <person name="Ruckert C."/>
            <person name="Winkler A."/>
            <person name="Kalinowski J."/>
            <person name="Kampfer P."/>
            <person name="Glaeser S."/>
        </authorList>
    </citation>
    <scope>NUCLEOTIDE SEQUENCE [LARGE SCALE GENOMIC DNA]</scope>
    <source>
        <strain evidence="1 2">DSM 40224</strain>
    </source>
</reference>
<name>A0A124HE15_9ACTN</name>
<keyword evidence="2" id="KW-1185">Reference proteome</keyword>
<evidence type="ECO:0000313" key="1">
    <source>
        <dbReference type="EMBL" id="KUM99303.1"/>
    </source>
</evidence>
<comment type="caution">
    <text evidence="1">The sequence shown here is derived from an EMBL/GenBank/DDBJ whole genome shotgun (WGS) entry which is preliminary data.</text>
</comment>
<sequence length="120" mass="13443">MPDLTPDSIHAATETLARLTEYLRQDPDPAEALVLVEPLLDEYTGLPVQLADALRALARTVQTHRPDTLLDHKVDLLVQELRSAAWEQTDQHTLHYVIDDLRTLYASSQPTRTLGCGSCR</sequence>
<proteinExistence type="predicted"/>
<gene>
    <name evidence="1" type="ORF">AQI95_39335</name>
</gene>
<dbReference type="STRING" id="67386.AQI95_39335"/>
<dbReference type="EMBL" id="LMWN01000065">
    <property type="protein sequence ID" value="KUM99303.1"/>
    <property type="molecule type" value="Genomic_DNA"/>
</dbReference>
<protein>
    <submittedName>
        <fullName evidence="1">Uncharacterized protein</fullName>
    </submittedName>
</protein>
<organism evidence="1 2">
    <name type="scientific">Streptomyces yokosukanensis</name>
    <dbReference type="NCBI Taxonomy" id="67386"/>
    <lineage>
        <taxon>Bacteria</taxon>
        <taxon>Bacillati</taxon>
        <taxon>Actinomycetota</taxon>
        <taxon>Actinomycetes</taxon>
        <taxon>Kitasatosporales</taxon>
        <taxon>Streptomycetaceae</taxon>
        <taxon>Streptomyces</taxon>
    </lineage>
</organism>
<dbReference type="Proteomes" id="UP000053127">
    <property type="component" value="Unassembled WGS sequence"/>
</dbReference>
<dbReference type="AlphaFoldDB" id="A0A124HE15"/>
<accession>A0A124HE15</accession>
<dbReference type="RefSeq" id="WP_067135531.1">
    <property type="nucleotide sequence ID" value="NZ_KQ948230.1"/>
</dbReference>
<evidence type="ECO:0000313" key="2">
    <source>
        <dbReference type="Proteomes" id="UP000053127"/>
    </source>
</evidence>